<dbReference type="PATRIC" id="fig|66876.3.peg.411"/>
<dbReference type="SUPFAM" id="SSF55347">
    <property type="entry name" value="Glyceraldehyde-3-phosphate dehydrogenase-like, C-terminal domain"/>
    <property type="match status" value="1"/>
</dbReference>
<dbReference type="AlphaFoldDB" id="A0A0N0Y089"/>
<dbReference type="Gene3D" id="3.40.50.720">
    <property type="entry name" value="NAD(P)-binding Rossmann-like Domain"/>
    <property type="match status" value="1"/>
</dbReference>
<dbReference type="InterPro" id="IPR050463">
    <property type="entry name" value="Gfo/Idh/MocA_oxidrdct_glycsds"/>
</dbReference>
<protein>
    <submittedName>
        <fullName evidence="3">Oxidoreductase</fullName>
    </submittedName>
</protein>
<evidence type="ECO:0000313" key="3">
    <source>
        <dbReference type="EMBL" id="KPC66963.1"/>
    </source>
</evidence>
<gene>
    <name evidence="3" type="ORF">ADL29_01935</name>
</gene>
<reference evidence="4" key="1">
    <citation type="submission" date="2015-07" db="EMBL/GenBank/DDBJ databases">
        <authorList>
            <person name="Ju K.-S."/>
            <person name="Doroghazi J.R."/>
            <person name="Metcalf W.W."/>
        </authorList>
    </citation>
    <scope>NUCLEOTIDE SEQUENCE [LARGE SCALE GENOMIC DNA]</scope>
    <source>
        <strain evidence="4">NRRL ISP-5002</strain>
    </source>
</reference>
<dbReference type="Proteomes" id="UP000037982">
    <property type="component" value="Unassembled WGS sequence"/>
</dbReference>
<sequence length="366" mass="39343">MAAIGVVGLVRGLYVARWCARLGIRVTALCDTDQGRLTAAVREFPGARTTSQWRHLLAPGAGIDGVLLAHDFDRHAEAAIAFLDRGVHVLSETAACTTEREGRALVAAAERSRASYSFAENYVTHAHVRAIGKLVRDGVIGAPQLIESDYVHAASPEDVAALIGDPAHWRGRISSTAYCTHALSPVLDVTGAWPVEVSAFPVNARQERPEAVVLMVRLSDGGLALTRQTFLQGEPDSHWHWFSVRGSRGLAESVRTAGERSWHVRVRRDAWAAPRTGPGQEGAHEEELVPPALRIETAAGAVEVPRHDEGTARVVDAFRACMEEDGAVPRIGVRPAVAASLVGTAAAVSLRERGRAVAVPDVQFWK</sequence>
<name>A0A0N0Y089_9ACTN</name>
<dbReference type="Pfam" id="PF01408">
    <property type="entry name" value="GFO_IDH_MocA"/>
    <property type="match status" value="1"/>
</dbReference>
<dbReference type="PANTHER" id="PTHR43818:SF11">
    <property type="entry name" value="BCDNA.GH03377"/>
    <property type="match status" value="1"/>
</dbReference>
<evidence type="ECO:0000313" key="4">
    <source>
        <dbReference type="Proteomes" id="UP000037982"/>
    </source>
</evidence>
<feature type="domain" description="Gfo/Idh/MocA-like oxidoreductase N-terminal" evidence="2">
    <location>
        <begin position="5"/>
        <end position="115"/>
    </location>
</feature>
<dbReference type="Gene3D" id="3.30.360.10">
    <property type="entry name" value="Dihydrodipicolinate Reductase, domain 2"/>
    <property type="match status" value="1"/>
</dbReference>
<keyword evidence="4" id="KW-1185">Reference proteome</keyword>
<dbReference type="InterPro" id="IPR000683">
    <property type="entry name" value="Gfo/Idh/MocA-like_OxRdtase_N"/>
</dbReference>
<dbReference type="GO" id="GO:0016491">
    <property type="term" value="F:oxidoreductase activity"/>
    <property type="evidence" value="ECO:0007669"/>
    <property type="project" value="UniProtKB-KW"/>
</dbReference>
<proteinExistence type="predicted"/>
<evidence type="ECO:0000256" key="1">
    <source>
        <dbReference type="ARBA" id="ARBA00023002"/>
    </source>
</evidence>
<dbReference type="SUPFAM" id="SSF51735">
    <property type="entry name" value="NAD(P)-binding Rossmann-fold domains"/>
    <property type="match status" value="1"/>
</dbReference>
<dbReference type="InterPro" id="IPR036291">
    <property type="entry name" value="NAD(P)-bd_dom_sf"/>
</dbReference>
<comment type="caution">
    <text evidence="3">The sequence shown here is derived from an EMBL/GenBank/DDBJ whole genome shotgun (WGS) entry which is preliminary data.</text>
</comment>
<dbReference type="PANTHER" id="PTHR43818">
    <property type="entry name" value="BCDNA.GH03377"/>
    <property type="match status" value="1"/>
</dbReference>
<evidence type="ECO:0000259" key="2">
    <source>
        <dbReference type="Pfam" id="PF01408"/>
    </source>
</evidence>
<dbReference type="RefSeq" id="WP_053922027.1">
    <property type="nucleotide sequence ID" value="NZ_LGKG01000001.1"/>
</dbReference>
<keyword evidence="1" id="KW-0560">Oxidoreductase</keyword>
<organism evidence="3 4">
    <name type="scientific">Streptomyces chattanoogensis</name>
    <dbReference type="NCBI Taxonomy" id="66876"/>
    <lineage>
        <taxon>Bacteria</taxon>
        <taxon>Bacillati</taxon>
        <taxon>Actinomycetota</taxon>
        <taxon>Actinomycetes</taxon>
        <taxon>Kitasatosporales</taxon>
        <taxon>Streptomycetaceae</taxon>
        <taxon>Streptomyces</taxon>
    </lineage>
</organism>
<accession>A0A0N0Y089</accession>
<dbReference type="EMBL" id="LGKG01000001">
    <property type="protein sequence ID" value="KPC66963.1"/>
    <property type="molecule type" value="Genomic_DNA"/>
</dbReference>
<dbReference type="GO" id="GO:0000166">
    <property type="term" value="F:nucleotide binding"/>
    <property type="evidence" value="ECO:0007669"/>
    <property type="project" value="InterPro"/>
</dbReference>